<evidence type="ECO:0000313" key="2">
    <source>
        <dbReference type="Proteomes" id="UP001167796"/>
    </source>
</evidence>
<reference evidence="1" key="1">
    <citation type="submission" date="2023-07" db="EMBL/GenBank/DDBJ databases">
        <authorList>
            <person name="Kim M.K."/>
        </authorList>
    </citation>
    <scope>NUCLEOTIDE SEQUENCE</scope>
    <source>
        <strain evidence="1">M29</strain>
    </source>
</reference>
<keyword evidence="2" id="KW-1185">Reference proteome</keyword>
<name>A0ABT9A8B2_9BACT</name>
<comment type="caution">
    <text evidence="1">The sequence shown here is derived from an EMBL/GenBank/DDBJ whole genome shotgun (WGS) entry which is preliminary data.</text>
</comment>
<sequence>MDERIIRSFQDSLKRERRSDRFITFLTHQREQDITYFIWAENNQMRVVQLTDSTISTPLTCPRPRFLAALDLPRLAVRQSEDRLRFMPPLNPKTTNSALVETAGRQYLIQQGSNNNYVLDRTKNQARAAFFRQLVEDLAPLQGHWHVARAYERLPKE</sequence>
<gene>
    <name evidence="1" type="ORF">Q5H92_06900</name>
</gene>
<proteinExistence type="predicted"/>
<dbReference type="EMBL" id="JAUQSX010000003">
    <property type="protein sequence ID" value="MDO7846076.1"/>
    <property type="molecule type" value="Genomic_DNA"/>
</dbReference>
<dbReference type="Proteomes" id="UP001167796">
    <property type="component" value="Unassembled WGS sequence"/>
</dbReference>
<accession>A0ABT9A8B2</accession>
<protein>
    <submittedName>
        <fullName evidence="1">Uncharacterized protein</fullName>
    </submittedName>
</protein>
<evidence type="ECO:0000313" key="1">
    <source>
        <dbReference type="EMBL" id="MDO7846076.1"/>
    </source>
</evidence>
<organism evidence="1 2">
    <name type="scientific">Hymenobacter mellowenesis</name>
    <dbReference type="NCBI Taxonomy" id="3063995"/>
    <lineage>
        <taxon>Bacteria</taxon>
        <taxon>Pseudomonadati</taxon>
        <taxon>Bacteroidota</taxon>
        <taxon>Cytophagia</taxon>
        <taxon>Cytophagales</taxon>
        <taxon>Hymenobacteraceae</taxon>
        <taxon>Hymenobacter</taxon>
    </lineage>
</organism>